<keyword evidence="2" id="KW-1185">Reference proteome</keyword>
<dbReference type="EMBL" id="JBIGHV010000039">
    <property type="protein sequence ID" value="MFG6433930.1"/>
    <property type="molecule type" value="Genomic_DNA"/>
</dbReference>
<proteinExistence type="predicted"/>
<evidence type="ECO:0000313" key="2">
    <source>
        <dbReference type="Proteomes" id="UP001606210"/>
    </source>
</evidence>
<gene>
    <name evidence="1" type="ORF">ACG00Y_28815</name>
</gene>
<accession>A0ABW7FE82</accession>
<feature type="non-terminal residue" evidence="1">
    <location>
        <position position="106"/>
    </location>
</feature>
<dbReference type="Proteomes" id="UP001606210">
    <property type="component" value="Unassembled WGS sequence"/>
</dbReference>
<evidence type="ECO:0000313" key="1">
    <source>
        <dbReference type="EMBL" id="MFG6433930.1"/>
    </source>
</evidence>
<reference evidence="1 2" key="1">
    <citation type="submission" date="2024-08" db="EMBL/GenBank/DDBJ databases">
        <authorList>
            <person name="Lu H."/>
        </authorList>
    </citation>
    <scope>NUCLEOTIDE SEQUENCE [LARGE SCALE GENOMIC DNA]</scope>
    <source>
        <strain evidence="1 2">LYH14W</strain>
    </source>
</reference>
<evidence type="ECO:0008006" key="3">
    <source>
        <dbReference type="Google" id="ProtNLM"/>
    </source>
</evidence>
<protein>
    <recommendedName>
        <fullName evidence="3">DUF2345 domain-containing protein</fullName>
    </recommendedName>
</protein>
<name>A0ABW7FE82_9BURK</name>
<feature type="non-terminal residue" evidence="1">
    <location>
        <position position="1"/>
    </location>
</feature>
<sequence>LNDGGNADGLALQSGGNVLLDVGGDLGVLAALRSSSGEISLLAGASITVAAEVAITRTGRTLDVLAGGAVTMTAAANLAVIDSAIRVQAGGDLTVGGIAAGLGQIS</sequence>
<dbReference type="RefSeq" id="WP_394485099.1">
    <property type="nucleotide sequence ID" value="NZ_JBIGHV010000039.1"/>
</dbReference>
<organism evidence="1 2">
    <name type="scientific">Pelomonas parva</name>
    <dbReference type="NCBI Taxonomy" id="3299032"/>
    <lineage>
        <taxon>Bacteria</taxon>
        <taxon>Pseudomonadati</taxon>
        <taxon>Pseudomonadota</taxon>
        <taxon>Betaproteobacteria</taxon>
        <taxon>Burkholderiales</taxon>
        <taxon>Sphaerotilaceae</taxon>
        <taxon>Roseateles</taxon>
    </lineage>
</organism>
<comment type="caution">
    <text evidence="1">The sequence shown here is derived from an EMBL/GenBank/DDBJ whole genome shotgun (WGS) entry which is preliminary data.</text>
</comment>